<dbReference type="Pfam" id="PF01974">
    <property type="entry name" value="tRNA_int_endo"/>
    <property type="match status" value="1"/>
</dbReference>
<evidence type="ECO:0000259" key="6">
    <source>
        <dbReference type="Pfam" id="PF02778"/>
    </source>
</evidence>
<dbReference type="GO" id="GO:0005737">
    <property type="term" value="C:cytoplasm"/>
    <property type="evidence" value="ECO:0007669"/>
    <property type="project" value="TreeGrafter"/>
</dbReference>
<dbReference type="InterPro" id="IPR006676">
    <property type="entry name" value="tRNA_splic"/>
</dbReference>
<evidence type="ECO:0000256" key="1">
    <source>
        <dbReference type="ARBA" id="ARBA00008078"/>
    </source>
</evidence>
<comment type="catalytic activity">
    <reaction evidence="3">
        <text>pretRNA = a 3'-half-tRNA molecule with a 5'-OH end + a 5'-half-tRNA molecule with a 2',3'-cyclic phosphate end + an intron with a 2',3'-cyclic phosphate and a 5'-hydroxyl terminus.</text>
        <dbReference type="EC" id="4.6.1.16"/>
    </reaction>
</comment>
<feature type="domain" description="tRNA intron endonuclease N-terminal" evidence="6">
    <location>
        <begin position="382"/>
        <end position="417"/>
    </location>
</feature>
<dbReference type="GeneID" id="105318085"/>
<dbReference type="Pfam" id="PF02778">
    <property type="entry name" value="tRNA_int_endo_N"/>
    <property type="match status" value="1"/>
</dbReference>
<evidence type="ECO:0000313" key="8">
    <source>
        <dbReference type="Proteomes" id="UP000005408"/>
    </source>
</evidence>
<reference evidence="7" key="1">
    <citation type="submission" date="2022-08" db="UniProtKB">
        <authorList>
            <consortium name="EnsemblMetazoa"/>
        </authorList>
    </citation>
    <scope>IDENTIFICATION</scope>
    <source>
        <strain evidence="7">05x7-T-G4-1.051#20</strain>
    </source>
</reference>
<name>A0A8W8N8R1_MAGGI</name>
<dbReference type="InterPro" id="IPR006677">
    <property type="entry name" value="tRNA_intron_Endonuc_cat-like"/>
</dbReference>
<dbReference type="CDD" id="cd22363">
    <property type="entry name" value="tRNA-intron_lyase_C"/>
    <property type="match status" value="1"/>
</dbReference>
<dbReference type="PANTHER" id="PTHR21227">
    <property type="entry name" value="TRNA-SPLICING ENDONUCLEASE SUBUNIT SEN2"/>
    <property type="match status" value="1"/>
</dbReference>
<dbReference type="OMA" id="FYHATFS"/>
<dbReference type="GO" id="GO:0000213">
    <property type="term" value="F:tRNA-intron lyase activity"/>
    <property type="evidence" value="ECO:0007669"/>
    <property type="project" value="UniProtKB-EC"/>
</dbReference>
<accession>A0A8W8N8R1</accession>
<dbReference type="KEGG" id="crg:105318085"/>
<dbReference type="AlphaFoldDB" id="A0A8W8N8R1"/>
<dbReference type="EnsemblMetazoa" id="G4778.1">
    <property type="protein sequence ID" value="G4778.1:cds"/>
    <property type="gene ID" value="G4778"/>
</dbReference>
<dbReference type="InterPro" id="IPR036167">
    <property type="entry name" value="tRNA_intron_Endo_cat-like_sf"/>
</dbReference>
<dbReference type="SUPFAM" id="SSF53032">
    <property type="entry name" value="tRNA-intron endonuclease catalytic domain-like"/>
    <property type="match status" value="1"/>
</dbReference>
<feature type="domain" description="tRNA intron endonuclease catalytic" evidence="5">
    <location>
        <begin position="427"/>
        <end position="515"/>
    </location>
</feature>
<dbReference type="OrthoDB" id="10249562at2759"/>
<proteinExistence type="inferred from homology"/>
<organism evidence="7 8">
    <name type="scientific">Magallana gigas</name>
    <name type="common">Pacific oyster</name>
    <name type="synonym">Crassostrea gigas</name>
    <dbReference type="NCBI Taxonomy" id="29159"/>
    <lineage>
        <taxon>Eukaryota</taxon>
        <taxon>Metazoa</taxon>
        <taxon>Spiralia</taxon>
        <taxon>Lophotrochozoa</taxon>
        <taxon>Mollusca</taxon>
        <taxon>Bivalvia</taxon>
        <taxon>Autobranchia</taxon>
        <taxon>Pteriomorphia</taxon>
        <taxon>Ostreida</taxon>
        <taxon>Ostreoidea</taxon>
        <taxon>Ostreidae</taxon>
        <taxon>Magallana</taxon>
    </lineage>
</organism>
<evidence type="ECO:0000313" key="7">
    <source>
        <dbReference type="EnsemblMetazoa" id="G4778.1:cds"/>
    </source>
</evidence>
<feature type="compositionally biased region" description="Polar residues" evidence="4">
    <location>
        <begin position="212"/>
        <end position="240"/>
    </location>
</feature>
<comment type="similarity">
    <text evidence="1">Belongs to the tRNA-intron endonuclease family.</text>
</comment>
<sequence length="557" mass="63636">MSNSKLINPKKKRRVFATKESPFPVPIASITGEPPSETQWMYYTGNLVGNQVIVHHSGDISFLYKMGFFGKGTLSRSKPEFNQRCKMATLPTSGGTDTCRVISRRSYIRRLNWKSGKSNSQQDEYDSSQEWEFWEDEKNHMDVETSNVQHSDLPSTNIKEDIRNTSKKDLIGPEISQSADDDEWSAAVESWDNAEADEDFWGTGTDDKTPDIPSSSKESTVPVQSTVAGGKQELNSQKSSKCNDDLMEIKSPTNVSNLDKNLQCDHSSFDNVPDVTGGDEKCSTAEQSKCVPNSEENVNRVDMGDNQLTNISQLCVKETKKKDSQNERDKEIKETDPLCLSSEEHGELFVMEDSDNEGEDGKRKWKEPHWRPVVKEDPYFVKEFLHLSLEESFFLAYGLGCLRVYENEKLLNLTDLWRAFCQRHNRFISLYVAYHYFRSKGWVPKSGLKFGTDFIIYKEGPPFYHGSYSVIVKMVRDDDLKEEDNLPTLSWTQIAGLNRLTEHVAKQLLICYVIRPTHVNSDLMLSPNVISQFKVKEIVVSRWVSSQERESKTEEIP</sequence>
<dbReference type="EC" id="4.6.1.16" evidence="2"/>
<evidence type="ECO:0000256" key="2">
    <source>
        <dbReference type="ARBA" id="ARBA00012573"/>
    </source>
</evidence>
<dbReference type="RefSeq" id="XP_034330641.1">
    <property type="nucleotide sequence ID" value="XM_034474750.2"/>
</dbReference>
<dbReference type="Proteomes" id="UP000005408">
    <property type="component" value="Unassembled WGS sequence"/>
</dbReference>
<dbReference type="GO" id="GO:0003676">
    <property type="term" value="F:nucleic acid binding"/>
    <property type="evidence" value="ECO:0007669"/>
    <property type="project" value="InterPro"/>
</dbReference>
<keyword evidence="8" id="KW-1185">Reference proteome</keyword>
<dbReference type="GO" id="GO:0000214">
    <property type="term" value="C:tRNA-intron endonuclease complex"/>
    <property type="evidence" value="ECO:0007669"/>
    <property type="project" value="TreeGrafter"/>
</dbReference>
<dbReference type="PANTHER" id="PTHR21227:SF0">
    <property type="entry name" value="TRNA-SPLICING ENDONUCLEASE SUBUNIT SEN2"/>
    <property type="match status" value="1"/>
</dbReference>
<evidence type="ECO:0000256" key="4">
    <source>
        <dbReference type="SAM" id="MobiDB-lite"/>
    </source>
</evidence>
<dbReference type="InterPro" id="IPR006678">
    <property type="entry name" value="tRNA_intron_Endonuc_N"/>
</dbReference>
<evidence type="ECO:0000259" key="5">
    <source>
        <dbReference type="Pfam" id="PF01974"/>
    </source>
</evidence>
<evidence type="ECO:0000256" key="3">
    <source>
        <dbReference type="ARBA" id="ARBA00034031"/>
    </source>
</evidence>
<feature type="region of interest" description="Disordered" evidence="4">
    <location>
        <begin position="196"/>
        <end position="242"/>
    </location>
</feature>
<dbReference type="Gene3D" id="3.40.1350.10">
    <property type="match status" value="1"/>
</dbReference>
<dbReference type="GO" id="GO:0000379">
    <property type="term" value="P:tRNA-type intron splice site recognition and cleavage"/>
    <property type="evidence" value="ECO:0007669"/>
    <property type="project" value="TreeGrafter"/>
</dbReference>
<dbReference type="NCBIfam" id="TIGR00324">
    <property type="entry name" value="endA"/>
    <property type="match status" value="1"/>
</dbReference>
<protein>
    <recommendedName>
        <fullName evidence="2">tRNA-intron lyase</fullName>
        <ecNumber evidence="2">4.6.1.16</ecNumber>
    </recommendedName>
</protein>
<dbReference type="InterPro" id="IPR011856">
    <property type="entry name" value="tRNA_endonuc-like_dom_sf"/>
</dbReference>